<dbReference type="OrthoDB" id="1028273at2"/>
<evidence type="ECO:0000313" key="1">
    <source>
        <dbReference type="EMBL" id="EGJ72435.1"/>
    </source>
</evidence>
<evidence type="ECO:0000313" key="2">
    <source>
        <dbReference type="Proteomes" id="UP000018439"/>
    </source>
</evidence>
<accession>F3ZUI7</accession>
<dbReference type="InterPro" id="IPR045607">
    <property type="entry name" value="DUF6452"/>
</dbReference>
<dbReference type="AlphaFoldDB" id="F3ZUI7"/>
<dbReference type="eggNOG" id="ENOG5033E9V">
    <property type="taxonomic scope" value="Bacteria"/>
</dbReference>
<dbReference type="HOGENOM" id="CLU_1607546_0_0_10"/>
<dbReference type="STRING" id="679937.Bcop_2277"/>
<dbReference type="Proteomes" id="UP000018439">
    <property type="component" value="Chromosome"/>
</dbReference>
<sequence>MNKRYTFILSVALCFISITGLLISCSEDSDCSMTARPFMVSYIYKYGANKNILLPDTLKSLTVKALETDSILLNKGELVHTFDSPLRYTKDTTALVLEYSDEAKNNDTIWISHKNTSFFVSIECGYQMRQSIEKVIGYTQHTLDSVSLRNNEANNYGRENIKIIY</sequence>
<gene>
    <name evidence="1" type="ORF">Bcop_2277</name>
</gene>
<protein>
    <recommendedName>
        <fullName evidence="3">Lipoprotein</fullName>
    </recommendedName>
</protein>
<keyword evidence="2" id="KW-1185">Reference proteome</keyword>
<proteinExistence type="predicted"/>
<name>F3ZUI7_9BACE</name>
<dbReference type="Pfam" id="PF20050">
    <property type="entry name" value="DUF6452"/>
    <property type="match status" value="1"/>
</dbReference>
<reference evidence="1 2" key="1">
    <citation type="journal article" date="2011" name="Stand. Genomic Sci.">
        <title>Non-contiguous finished genome sequence of Bacteroides coprosuis type strain (PC139).</title>
        <authorList>
            <person name="Land M."/>
            <person name="Held B."/>
            <person name="Gronow S."/>
            <person name="Abt B."/>
            <person name="Lucas S."/>
            <person name="Del Rio T.G."/>
            <person name="Nolan M."/>
            <person name="Tice H."/>
            <person name="Cheng J.F."/>
            <person name="Pitluck S."/>
            <person name="Liolios K."/>
            <person name="Pagani I."/>
            <person name="Ivanova N."/>
            <person name="Mavromatis K."/>
            <person name="Mikhailova N."/>
            <person name="Pati A."/>
            <person name="Tapia R."/>
            <person name="Han C."/>
            <person name="Goodwin L."/>
            <person name="Chen A."/>
            <person name="Palaniappan K."/>
            <person name="Hauser L."/>
            <person name="Brambilla E.M."/>
            <person name="Rohde M."/>
            <person name="Goker M."/>
            <person name="Detter J.C."/>
            <person name="Woyke T."/>
            <person name="Bristow J."/>
            <person name="Eisen J.A."/>
            <person name="Markowitz V."/>
            <person name="Hugenholtz P."/>
            <person name="Kyrpides N.C."/>
            <person name="Klenk H.P."/>
            <person name="Lapidus A."/>
        </authorList>
    </citation>
    <scope>NUCLEOTIDE SEQUENCE [LARGE SCALE GENOMIC DNA]</scope>
    <source>
        <strain evidence="1 2">DSM 18011</strain>
    </source>
</reference>
<dbReference type="EMBL" id="CM001167">
    <property type="protein sequence ID" value="EGJ72435.1"/>
    <property type="molecule type" value="Genomic_DNA"/>
</dbReference>
<organism evidence="1 2">
    <name type="scientific">Bacteroides coprosuis DSM 18011</name>
    <dbReference type="NCBI Taxonomy" id="679937"/>
    <lineage>
        <taxon>Bacteria</taxon>
        <taxon>Pseudomonadati</taxon>
        <taxon>Bacteroidota</taxon>
        <taxon>Bacteroidia</taxon>
        <taxon>Bacteroidales</taxon>
        <taxon>Bacteroidaceae</taxon>
        <taxon>Bacteroides</taxon>
    </lineage>
</organism>
<dbReference type="PROSITE" id="PS51257">
    <property type="entry name" value="PROKAR_LIPOPROTEIN"/>
    <property type="match status" value="1"/>
</dbReference>
<evidence type="ECO:0008006" key="3">
    <source>
        <dbReference type="Google" id="ProtNLM"/>
    </source>
</evidence>